<evidence type="ECO:0000313" key="1">
    <source>
        <dbReference type="EMBL" id="SVC08355.1"/>
    </source>
</evidence>
<reference evidence="1" key="1">
    <citation type="submission" date="2018-05" db="EMBL/GenBank/DDBJ databases">
        <authorList>
            <person name="Lanie J.A."/>
            <person name="Ng W.-L."/>
            <person name="Kazmierczak K.M."/>
            <person name="Andrzejewski T.M."/>
            <person name="Davidsen T.M."/>
            <person name="Wayne K.J."/>
            <person name="Tettelin H."/>
            <person name="Glass J.I."/>
            <person name="Rusch D."/>
            <person name="Podicherti R."/>
            <person name="Tsui H.-C.T."/>
            <person name="Winkler M.E."/>
        </authorList>
    </citation>
    <scope>NUCLEOTIDE SEQUENCE</scope>
</reference>
<name>A0A382J9V8_9ZZZZ</name>
<evidence type="ECO:0008006" key="2">
    <source>
        <dbReference type="Google" id="ProtNLM"/>
    </source>
</evidence>
<accession>A0A382J9V8</accession>
<dbReference type="AlphaFoldDB" id="A0A382J9V8"/>
<gene>
    <name evidence="1" type="ORF">METZ01_LOCUS261209</name>
</gene>
<proteinExistence type="predicted"/>
<sequence>MGIKVSDNNILYFISIMIMCISCDSGSHVRTYNLPKQNIEEKLQSIKIEESNTGTLVWTKPASWISSEGSSMRIASFSVPYKGGVGDLSVIQLSGEGGGLESNVNRWRRQLNMTPISLKEIEKNINVQSGTLGKYSIIKIVNDQTNKSFICAIVPVRNQTLFIKLSMNANYLQDIEEDFISFCSSLNSSN</sequence>
<organism evidence="1">
    <name type="scientific">marine metagenome</name>
    <dbReference type="NCBI Taxonomy" id="408172"/>
    <lineage>
        <taxon>unclassified sequences</taxon>
        <taxon>metagenomes</taxon>
        <taxon>ecological metagenomes</taxon>
    </lineage>
</organism>
<dbReference type="EMBL" id="UINC01072599">
    <property type="protein sequence ID" value="SVC08355.1"/>
    <property type="molecule type" value="Genomic_DNA"/>
</dbReference>
<protein>
    <recommendedName>
        <fullName evidence="2">PsbP C-terminal domain-containing protein</fullName>
    </recommendedName>
</protein>